<sequence>MGLCSESKINLQARREVNEASLSMMTRGRELPVHGSKWRETPASRHSELRGGDREEARKAQIVKEGRETPRDRNEGSHLHTFTEHRSKFYCKYRSCFFPKGRHRGARGWDRVYEEIHMKGEIFKA</sequence>
<proteinExistence type="predicted"/>
<dbReference type="AlphaFoldDB" id="A0A7J7WQU1"/>
<accession>A0A7J7WQU1</accession>
<organism evidence="2 3">
    <name type="scientific">Rhinolophus ferrumequinum</name>
    <name type="common">Greater horseshoe bat</name>
    <dbReference type="NCBI Taxonomy" id="59479"/>
    <lineage>
        <taxon>Eukaryota</taxon>
        <taxon>Metazoa</taxon>
        <taxon>Chordata</taxon>
        <taxon>Craniata</taxon>
        <taxon>Vertebrata</taxon>
        <taxon>Euteleostomi</taxon>
        <taxon>Mammalia</taxon>
        <taxon>Eutheria</taxon>
        <taxon>Laurasiatheria</taxon>
        <taxon>Chiroptera</taxon>
        <taxon>Yinpterochiroptera</taxon>
        <taxon>Rhinolophoidea</taxon>
        <taxon>Rhinolophidae</taxon>
        <taxon>Rhinolophinae</taxon>
        <taxon>Rhinolophus</taxon>
    </lineage>
</organism>
<protein>
    <submittedName>
        <fullName evidence="2">Uncharacterized protein</fullName>
    </submittedName>
</protein>
<name>A0A7J7WQU1_RHIFE</name>
<comment type="caution">
    <text evidence="2">The sequence shown here is derived from an EMBL/GenBank/DDBJ whole genome shotgun (WGS) entry which is preliminary data.</text>
</comment>
<reference evidence="2 3" key="1">
    <citation type="journal article" date="2020" name="Nature">
        <title>Six reference-quality genomes reveal evolution of bat adaptations.</title>
        <authorList>
            <person name="Jebb D."/>
            <person name="Huang Z."/>
            <person name="Pippel M."/>
            <person name="Hughes G.M."/>
            <person name="Lavrichenko K."/>
            <person name="Devanna P."/>
            <person name="Winkler S."/>
            <person name="Jermiin L.S."/>
            <person name="Skirmuntt E.C."/>
            <person name="Katzourakis A."/>
            <person name="Burkitt-Gray L."/>
            <person name="Ray D.A."/>
            <person name="Sullivan K.A.M."/>
            <person name="Roscito J.G."/>
            <person name="Kirilenko B.M."/>
            <person name="Davalos L.M."/>
            <person name="Corthals A.P."/>
            <person name="Power M.L."/>
            <person name="Jones G."/>
            <person name="Ransome R.D."/>
            <person name="Dechmann D.K.N."/>
            <person name="Locatelli A.G."/>
            <person name="Puechmaille S.J."/>
            <person name="Fedrigo O."/>
            <person name="Jarvis E.D."/>
            <person name="Hiller M."/>
            <person name="Vernes S.C."/>
            <person name="Myers E.W."/>
            <person name="Teeling E.C."/>
        </authorList>
    </citation>
    <scope>NUCLEOTIDE SEQUENCE [LARGE SCALE GENOMIC DNA]</scope>
    <source>
        <strain evidence="2">MRhiFer1</strain>
        <tissue evidence="2">Lung</tissue>
    </source>
</reference>
<evidence type="ECO:0000313" key="3">
    <source>
        <dbReference type="Proteomes" id="UP000585614"/>
    </source>
</evidence>
<evidence type="ECO:0000256" key="1">
    <source>
        <dbReference type="SAM" id="MobiDB-lite"/>
    </source>
</evidence>
<gene>
    <name evidence="2" type="ORF">mRhiFer1_008069</name>
</gene>
<dbReference type="Proteomes" id="UP000585614">
    <property type="component" value="Unassembled WGS sequence"/>
</dbReference>
<dbReference type="EMBL" id="JACAGC010000010">
    <property type="protein sequence ID" value="KAF6339805.1"/>
    <property type="molecule type" value="Genomic_DNA"/>
</dbReference>
<feature type="region of interest" description="Disordered" evidence="1">
    <location>
        <begin position="20"/>
        <end position="79"/>
    </location>
</feature>
<evidence type="ECO:0000313" key="2">
    <source>
        <dbReference type="EMBL" id="KAF6339805.1"/>
    </source>
</evidence>
<feature type="compositionally biased region" description="Basic and acidic residues" evidence="1">
    <location>
        <begin position="27"/>
        <end position="79"/>
    </location>
</feature>